<gene>
    <name evidence="1" type="ORF">P280DRAFT_319071</name>
</gene>
<dbReference type="EMBL" id="MU006860">
    <property type="protein sequence ID" value="KAF2634147.1"/>
    <property type="molecule type" value="Genomic_DNA"/>
</dbReference>
<dbReference type="AlphaFoldDB" id="A0A6A6RGH6"/>
<reference evidence="1" key="1">
    <citation type="journal article" date="2020" name="Stud. Mycol.">
        <title>101 Dothideomycetes genomes: a test case for predicting lifestyles and emergence of pathogens.</title>
        <authorList>
            <person name="Haridas S."/>
            <person name="Albert R."/>
            <person name="Binder M."/>
            <person name="Bloem J."/>
            <person name="Labutti K."/>
            <person name="Salamov A."/>
            <person name="Andreopoulos B."/>
            <person name="Baker S."/>
            <person name="Barry K."/>
            <person name="Bills G."/>
            <person name="Bluhm B."/>
            <person name="Cannon C."/>
            <person name="Castanera R."/>
            <person name="Culley D."/>
            <person name="Daum C."/>
            <person name="Ezra D."/>
            <person name="Gonzalez J."/>
            <person name="Henrissat B."/>
            <person name="Kuo A."/>
            <person name="Liang C."/>
            <person name="Lipzen A."/>
            <person name="Lutzoni F."/>
            <person name="Magnuson J."/>
            <person name="Mondo S."/>
            <person name="Nolan M."/>
            <person name="Ohm R."/>
            <person name="Pangilinan J."/>
            <person name="Park H.-J."/>
            <person name="Ramirez L."/>
            <person name="Alfaro M."/>
            <person name="Sun H."/>
            <person name="Tritt A."/>
            <person name="Yoshinaga Y."/>
            <person name="Zwiers L.-H."/>
            <person name="Turgeon B."/>
            <person name="Goodwin S."/>
            <person name="Spatafora J."/>
            <person name="Crous P."/>
            <person name="Grigoriev I."/>
        </authorList>
    </citation>
    <scope>NUCLEOTIDE SEQUENCE</scope>
    <source>
        <strain evidence="1">CBS 473.64</strain>
    </source>
</reference>
<sequence>MGLEACDACAFRAGLLSIQASSQLLLLSFSVPAIASQDPDLSPHGGIKSSLDLSIAAHSCSPAGRPQVPQILTLMLHSYLDHLLHQSGCRLASRHPVGGHCMWCVNTLRIPHWARLASTGVSCLGRGRGDIEERHPTSLLTGSNLGSCLTSQPRPSCSLAAWSCPLLLIHGW</sequence>
<proteinExistence type="predicted"/>
<evidence type="ECO:0000313" key="1">
    <source>
        <dbReference type="EMBL" id="KAF2634147.1"/>
    </source>
</evidence>
<protein>
    <submittedName>
        <fullName evidence="1">Uncharacterized protein</fullName>
    </submittedName>
</protein>
<evidence type="ECO:0000313" key="2">
    <source>
        <dbReference type="Proteomes" id="UP000799753"/>
    </source>
</evidence>
<keyword evidence="2" id="KW-1185">Reference proteome</keyword>
<organism evidence="1 2">
    <name type="scientific">Massarina eburnea CBS 473.64</name>
    <dbReference type="NCBI Taxonomy" id="1395130"/>
    <lineage>
        <taxon>Eukaryota</taxon>
        <taxon>Fungi</taxon>
        <taxon>Dikarya</taxon>
        <taxon>Ascomycota</taxon>
        <taxon>Pezizomycotina</taxon>
        <taxon>Dothideomycetes</taxon>
        <taxon>Pleosporomycetidae</taxon>
        <taxon>Pleosporales</taxon>
        <taxon>Massarineae</taxon>
        <taxon>Massarinaceae</taxon>
        <taxon>Massarina</taxon>
    </lineage>
</organism>
<name>A0A6A6RGH6_9PLEO</name>
<dbReference type="Proteomes" id="UP000799753">
    <property type="component" value="Unassembled WGS sequence"/>
</dbReference>
<accession>A0A6A6RGH6</accession>